<comment type="caution">
    <text evidence="2">The sequence shown here is derived from an EMBL/GenBank/DDBJ whole genome shotgun (WGS) entry which is preliminary data.</text>
</comment>
<sequence length="175" mass="18907">MKLLPLLVLSVSALMTSGCAGTLYQVFNRPVTSDHLDTDKGPNKLKTVSGDRRLVRAARVLGSNGEIKAYIICAETQADAISARSAKSDLSVKSGQALKEEYSELLSKTVERSEVSDVVRQLSWQICNAQMNGYLQNGSYEKMLGSIIDRAFTTLDEKGKTTTQSNTGKPGTGSQ</sequence>
<dbReference type="Proteomes" id="UP000639859">
    <property type="component" value="Unassembled WGS sequence"/>
</dbReference>
<name>A0ABS0SV34_9CAUL</name>
<feature type="chain" id="PRO_5047407471" description="Lipoprotein" evidence="1">
    <location>
        <begin position="21"/>
        <end position="175"/>
    </location>
</feature>
<keyword evidence="1" id="KW-0732">Signal</keyword>
<accession>A0ABS0SV34</accession>
<proteinExistence type="predicted"/>
<evidence type="ECO:0000313" key="3">
    <source>
        <dbReference type="Proteomes" id="UP000639859"/>
    </source>
</evidence>
<dbReference type="PROSITE" id="PS51257">
    <property type="entry name" value="PROKAR_LIPOPROTEIN"/>
    <property type="match status" value="1"/>
</dbReference>
<dbReference type="RefSeq" id="WP_198574437.1">
    <property type="nucleotide sequence ID" value="NZ_JADWOX010000001.1"/>
</dbReference>
<dbReference type="EMBL" id="JADWOX010000001">
    <property type="protein sequence ID" value="MBI1682492.1"/>
    <property type="molecule type" value="Genomic_DNA"/>
</dbReference>
<protein>
    <recommendedName>
        <fullName evidence="4">Lipoprotein</fullName>
    </recommendedName>
</protein>
<gene>
    <name evidence="2" type="ORF">I4Q42_02300</name>
</gene>
<reference evidence="2 3" key="1">
    <citation type="submission" date="2020-11" db="EMBL/GenBank/DDBJ databases">
        <title>genome sequence of strain KACC 18849.</title>
        <authorList>
            <person name="Gao J."/>
            <person name="Zhang X."/>
        </authorList>
    </citation>
    <scope>NUCLEOTIDE SEQUENCE [LARGE SCALE GENOMIC DNA]</scope>
    <source>
        <strain evidence="2 3">KACC 18849</strain>
    </source>
</reference>
<evidence type="ECO:0000313" key="2">
    <source>
        <dbReference type="EMBL" id="MBI1682492.1"/>
    </source>
</evidence>
<keyword evidence="3" id="KW-1185">Reference proteome</keyword>
<evidence type="ECO:0008006" key="4">
    <source>
        <dbReference type="Google" id="ProtNLM"/>
    </source>
</evidence>
<organism evidence="2 3">
    <name type="scientific">Caulobacter hibisci</name>
    <dbReference type="NCBI Taxonomy" id="2035993"/>
    <lineage>
        <taxon>Bacteria</taxon>
        <taxon>Pseudomonadati</taxon>
        <taxon>Pseudomonadota</taxon>
        <taxon>Alphaproteobacteria</taxon>
        <taxon>Caulobacterales</taxon>
        <taxon>Caulobacteraceae</taxon>
        <taxon>Caulobacter</taxon>
    </lineage>
</organism>
<feature type="signal peptide" evidence="1">
    <location>
        <begin position="1"/>
        <end position="20"/>
    </location>
</feature>
<evidence type="ECO:0000256" key="1">
    <source>
        <dbReference type="SAM" id="SignalP"/>
    </source>
</evidence>